<dbReference type="EMBL" id="JBEAFC010000007">
    <property type="protein sequence ID" value="KAL1549202.1"/>
    <property type="molecule type" value="Genomic_DNA"/>
</dbReference>
<sequence length="93" mass="10180">MLWVGLHGLANTFLMTKNPPTSRVSVAMIAIDKPTKPWKQCFEAANARGGVNFPVESSEAKGKSIATTTIGRVQKNGAVARGHLDGRDYWTWH</sequence>
<gene>
    <name evidence="1" type="ORF">AAHA92_17334</name>
</gene>
<protein>
    <submittedName>
        <fullName evidence="1">Uncharacterized protein</fullName>
    </submittedName>
</protein>
<keyword evidence="2" id="KW-1185">Reference proteome</keyword>
<reference evidence="1 2" key="1">
    <citation type="submission" date="2024-06" db="EMBL/GenBank/DDBJ databases">
        <title>A chromosome level genome sequence of Diviner's sage (Salvia divinorum).</title>
        <authorList>
            <person name="Ford S.A."/>
            <person name="Ro D.-K."/>
            <person name="Ness R.W."/>
            <person name="Phillips M.A."/>
        </authorList>
    </citation>
    <scope>NUCLEOTIDE SEQUENCE [LARGE SCALE GENOMIC DNA]</scope>
    <source>
        <strain evidence="1">SAF-2024a</strain>
        <tissue evidence="1">Leaf</tissue>
    </source>
</reference>
<proteinExistence type="predicted"/>
<organism evidence="1 2">
    <name type="scientific">Salvia divinorum</name>
    <name type="common">Maria pastora</name>
    <name type="synonym">Diviner's sage</name>
    <dbReference type="NCBI Taxonomy" id="28513"/>
    <lineage>
        <taxon>Eukaryota</taxon>
        <taxon>Viridiplantae</taxon>
        <taxon>Streptophyta</taxon>
        <taxon>Embryophyta</taxon>
        <taxon>Tracheophyta</taxon>
        <taxon>Spermatophyta</taxon>
        <taxon>Magnoliopsida</taxon>
        <taxon>eudicotyledons</taxon>
        <taxon>Gunneridae</taxon>
        <taxon>Pentapetalae</taxon>
        <taxon>asterids</taxon>
        <taxon>lamiids</taxon>
        <taxon>Lamiales</taxon>
        <taxon>Lamiaceae</taxon>
        <taxon>Nepetoideae</taxon>
        <taxon>Mentheae</taxon>
        <taxon>Salviinae</taxon>
        <taxon>Salvia</taxon>
        <taxon>Salvia subgen. Calosphace</taxon>
    </lineage>
</organism>
<dbReference type="AlphaFoldDB" id="A0ABD1GYL0"/>
<dbReference type="Proteomes" id="UP001567538">
    <property type="component" value="Unassembled WGS sequence"/>
</dbReference>
<comment type="caution">
    <text evidence="1">The sequence shown here is derived from an EMBL/GenBank/DDBJ whole genome shotgun (WGS) entry which is preliminary data.</text>
</comment>
<evidence type="ECO:0000313" key="2">
    <source>
        <dbReference type="Proteomes" id="UP001567538"/>
    </source>
</evidence>
<name>A0ABD1GYL0_SALDI</name>
<accession>A0ABD1GYL0</accession>
<evidence type="ECO:0000313" key="1">
    <source>
        <dbReference type="EMBL" id="KAL1549202.1"/>
    </source>
</evidence>